<dbReference type="SMART" id="SM00530">
    <property type="entry name" value="HTH_XRE"/>
    <property type="match status" value="1"/>
</dbReference>
<dbReference type="Pfam" id="PF13274">
    <property type="entry name" value="SocA_Panacea"/>
    <property type="match status" value="1"/>
</dbReference>
<sequence length="263" mass="30453">MSNKYFAFIKSLRIERGFSQLEIAKKLGISRSSYIAFEQGKRELALKEADELSSIFDISIIDIQNGKVSTPEVIFKKDKKIKKINPKVADRISVPQERVEKFKQVLLYILAKVGGKPNIGQTVLYKLLYFIDFDYYEKFDEQLIGARYIKNTHGPTPVIFSKIIKELEDDGKVEAIKSKFYQYDQTKYLINPNIGIDLSALSAQELAHIDWELDRLSDMTAKKISELSHIDTPWKIAKDKEQLEYEFAFYRPEETSVGEYEPL</sequence>
<dbReference type="InterPro" id="IPR001387">
    <property type="entry name" value="Cro/C1-type_HTH"/>
</dbReference>
<evidence type="ECO:0000313" key="4">
    <source>
        <dbReference type="Proteomes" id="UP000178104"/>
    </source>
</evidence>
<dbReference type="SUPFAM" id="SSF47413">
    <property type="entry name" value="lambda repressor-like DNA-binding domains"/>
    <property type="match status" value="1"/>
</dbReference>
<keyword evidence="1" id="KW-0238">DNA-binding</keyword>
<protein>
    <recommendedName>
        <fullName evidence="2">HTH cro/C1-type domain-containing protein</fullName>
    </recommendedName>
</protein>
<dbReference type="CDD" id="cd00093">
    <property type="entry name" value="HTH_XRE"/>
    <property type="match status" value="1"/>
</dbReference>
<feature type="domain" description="HTH cro/C1-type" evidence="2">
    <location>
        <begin position="9"/>
        <end position="63"/>
    </location>
</feature>
<dbReference type="InterPro" id="IPR010982">
    <property type="entry name" value="Lambda_DNA-bd_dom_sf"/>
</dbReference>
<dbReference type="PANTHER" id="PTHR46558:SF4">
    <property type="entry name" value="DNA-BIDING PHAGE PROTEIN"/>
    <property type="match status" value="1"/>
</dbReference>
<evidence type="ECO:0000256" key="1">
    <source>
        <dbReference type="ARBA" id="ARBA00023125"/>
    </source>
</evidence>
<dbReference type="EMBL" id="MFVE01000005">
    <property type="protein sequence ID" value="OGI95378.1"/>
    <property type="molecule type" value="Genomic_DNA"/>
</dbReference>
<evidence type="ECO:0000259" key="2">
    <source>
        <dbReference type="PROSITE" id="PS50943"/>
    </source>
</evidence>
<proteinExistence type="predicted"/>
<dbReference type="PANTHER" id="PTHR46558">
    <property type="entry name" value="TRACRIPTIONAL REGULATORY PROTEIN-RELATED-RELATED"/>
    <property type="match status" value="1"/>
</dbReference>
<dbReference type="Pfam" id="PF01381">
    <property type="entry name" value="HTH_3"/>
    <property type="match status" value="1"/>
</dbReference>
<evidence type="ECO:0000313" key="3">
    <source>
        <dbReference type="EMBL" id="OGI95378.1"/>
    </source>
</evidence>
<dbReference type="PROSITE" id="PS50943">
    <property type="entry name" value="HTH_CROC1"/>
    <property type="match status" value="1"/>
</dbReference>
<dbReference type="AlphaFoldDB" id="A0A1F6XMZ9"/>
<dbReference type="GO" id="GO:0003677">
    <property type="term" value="F:DNA binding"/>
    <property type="evidence" value="ECO:0007669"/>
    <property type="project" value="UniProtKB-KW"/>
</dbReference>
<name>A0A1F6XMZ9_9BACT</name>
<dbReference type="STRING" id="1801780.A2917_02325"/>
<accession>A0A1F6XMZ9</accession>
<reference evidence="3 4" key="1">
    <citation type="journal article" date="2016" name="Nat. Commun.">
        <title>Thousands of microbial genomes shed light on interconnected biogeochemical processes in an aquifer system.</title>
        <authorList>
            <person name="Anantharaman K."/>
            <person name="Brown C.T."/>
            <person name="Hug L.A."/>
            <person name="Sharon I."/>
            <person name="Castelle C.J."/>
            <person name="Probst A.J."/>
            <person name="Thomas B.C."/>
            <person name="Singh A."/>
            <person name="Wilkins M.J."/>
            <person name="Karaoz U."/>
            <person name="Brodie E.L."/>
            <person name="Williams K.H."/>
            <person name="Hubbard S.S."/>
            <person name="Banfield J.F."/>
        </authorList>
    </citation>
    <scope>NUCLEOTIDE SEQUENCE [LARGE SCALE GENOMIC DNA]</scope>
</reference>
<dbReference type="Gene3D" id="1.10.260.40">
    <property type="entry name" value="lambda repressor-like DNA-binding domains"/>
    <property type="match status" value="1"/>
</dbReference>
<dbReference type="Proteomes" id="UP000178104">
    <property type="component" value="Unassembled WGS sequence"/>
</dbReference>
<comment type="caution">
    <text evidence="3">The sequence shown here is derived from an EMBL/GenBank/DDBJ whole genome shotgun (WGS) entry which is preliminary data.</text>
</comment>
<dbReference type="InterPro" id="IPR025272">
    <property type="entry name" value="SocA_Panacea"/>
</dbReference>
<organism evidence="3 4">
    <name type="scientific">Candidatus Nomurabacteria bacterium RIFCSPLOWO2_01_FULL_42_17</name>
    <dbReference type="NCBI Taxonomy" id="1801780"/>
    <lineage>
        <taxon>Bacteria</taxon>
        <taxon>Candidatus Nomuraibacteriota</taxon>
    </lineage>
</organism>
<gene>
    <name evidence="3" type="ORF">A2917_02325</name>
</gene>